<dbReference type="PANTHER" id="PTHR43245">
    <property type="entry name" value="BIFUNCTIONAL POLYMYXIN RESISTANCE PROTEIN ARNA"/>
    <property type="match status" value="1"/>
</dbReference>
<dbReference type="EMBL" id="MQUQ01000015">
    <property type="protein sequence ID" value="OLZ47849.1"/>
    <property type="molecule type" value="Genomic_DNA"/>
</dbReference>
<dbReference type="PANTHER" id="PTHR43245:SF23">
    <property type="entry name" value="NAD(P)-BINDING DOMAIN-CONTAINING PROTEIN"/>
    <property type="match status" value="1"/>
</dbReference>
<proteinExistence type="predicted"/>
<dbReference type="InterPro" id="IPR036291">
    <property type="entry name" value="NAD(P)-bd_dom_sf"/>
</dbReference>
<dbReference type="OrthoDB" id="9795501at2"/>
<feature type="domain" description="NAD-dependent epimerase/dehydratase" evidence="1">
    <location>
        <begin position="3"/>
        <end position="236"/>
    </location>
</feature>
<evidence type="ECO:0000313" key="3">
    <source>
        <dbReference type="Proteomes" id="UP000187486"/>
    </source>
</evidence>
<organism evidence="2 3">
    <name type="scientific">Amycolatopsis coloradensis</name>
    <dbReference type="NCBI Taxonomy" id="76021"/>
    <lineage>
        <taxon>Bacteria</taxon>
        <taxon>Bacillati</taxon>
        <taxon>Actinomycetota</taxon>
        <taxon>Actinomycetes</taxon>
        <taxon>Pseudonocardiales</taxon>
        <taxon>Pseudonocardiaceae</taxon>
        <taxon>Amycolatopsis</taxon>
    </lineage>
</organism>
<dbReference type="InterPro" id="IPR001509">
    <property type="entry name" value="Epimerase_deHydtase"/>
</dbReference>
<sequence>MRVLLTGHKGYLGTVMAPVLAAAGHEVIGLDSGLYDTCVLGPRPEDPEGYEVDLRDVTAEHVSGVDAVIHLGALSNDPLGSLAPDLTYDINHHASVKLAKLAKDAGVKRYLYASTCSVYGASGGDGLVDEDAPLRPVTPYAESKVRVEDDVQELADDDFSPVYLRNATAFGFSPRLRGDIVLNNLTAHAHLSGEVLVLSDGTPWRPLVHAKDIARAFTAALEAPREAIHGKAFNIGTERNNVTVAEIAEEVVEAVPGSTLRITGEAGADPRSYRVDFSRFRAAIPGFECDWSVKDGALELIQAYRTHGLTEHGFQRLFTRLARLQDRTAAGELDDTLRRR</sequence>
<comment type="caution">
    <text evidence="2">The sequence shown here is derived from an EMBL/GenBank/DDBJ whole genome shotgun (WGS) entry which is preliminary data.</text>
</comment>
<dbReference type="InterPro" id="IPR050177">
    <property type="entry name" value="Lipid_A_modif_metabolic_enz"/>
</dbReference>
<evidence type="ECO:0000313" key="2">
    <source>
        <dbReference type="EMBL" id="OLZ47849.1"/>
    </source>
</evidence>
<accession>A0A1R0KMK2</accession>
<protein>
    <submittedName>
        <fullName evidence="2">NAD-dependent dehydratase</fullName>
    </submittedName>
</protein>
<dbReference type="RefSeq" id="WP_076164330.1">
    <property type="nucleotide sequence ID" value="NZ_JBEZVB010000018.1"/>
</dbReference>
<dbReference type="Pfam" id="PF01370">
    <property type="entry name" value="Epimerase"/>
    <property type="match status" value="1"/>
</dbReference>
<dbReference type="AlphaFoldDB" id="A0A1R0KMK2"/>
<reference evidence="2 3" key="1">
    <citation type="submission" date="2016-01" db="EMBL/GenBank/DDBJ databases">
        <title>Amycolatopsis coloradensis genome sequencing and assembly.</title>
        <authorList>
            <person name="Mayilraj S."/>
        </authorList>
    </citation>
    <scope>NUCLEOTIDE SEQUENCE [LARGE SCALE GENOMIC DNA]</scope>
    <source>
        <strain evidence="2 3">DSM 44225</strain>
    </source>
</reference>
<evidence type="ECO:0000259" key="1">
    <source>
        <dbReference type="Pfam" id="PF01370"/>
    </source>
</evidence>
<dbReference type="Gene3D" id="3.40.50.720">
    <property type="entry name" value="NAD(P)-binding Rossmann-like Domain"/>
    <property type="match status" value="1"/>
</dbReference>
<gene>
    <name evidence="2" type="ORF">BS329_28745</name>
</gene>
<name>A0A1R0KMK2_9PSEU</name>
<dbReference type="Proteomes" id="UP000187486">
    <property type="component" value="Unassembled WGS sequence"/>
</dbReference>
<dbReference type="STRING" id="76021.BS329_28745"/>
<dbReference type="SUPFAM" id="SSF51735">
    <property type="entry name" value="NAD(P)-binding Rossmann-fold domains"/>
    <property type="match status" value="1"/>
</dbReference>
<keyword evidence="3" id="KW-1185">Reference proteome</keyword>
<dbReference type="CDD" id="cd08946">
    <property type="entry name" value="SDR_e"/>
    <property type="match status" value="1"/>
</dbReference>